<dbReference type="AlphaFoldDB" id="D8U4V7"/>
<protein>
    <submittedName>
        <fullName evidence="2">Uncharacterized protein</fullName>
    </submittedName>
</protein>
<dbReference type="GeneID" id="9616357"/>
<feature type="compositionally biased region" description="Gly residues" evidence="1">
    <location>
        <begin position="7"/>
        <end position="25"/>
    </location>
</feature>
<keyword evidence="3" id="KW-1185">Reference proteome</keyword>
<dbReference type="KEGG" id="vcn:VOLCADRAFT_94465"/>
<organism evidence="3">
    <name type="scientific">Volvox carteri f. nagariensis</name>
    <dbReference type="NCBI Taxonomy" id="3068"/>
    <lineage>
        <taxon>Eukaryota</taxon>
        <taxon>Viridiplantae</taxon>
        <taxon>Chlorophyta</taxon>
        <taxon>core chlorophytes</taxon>
        <taxon>Chlorophyceae</taxon>
        <taxon>CS clade</taxon>
        <taxon>Chlamydomonadales</taxon>
        <taxon>Volvocaceae</taxon>
        <taxon>Volvox</taxon>
    </lineage>
</organism>
<accession>D8U4V7</accession>
<name>D8U4V7_VOLCA</name>
<feature type="region of interest" description="Disordered" evidence="1">
    <location>
        <begin position="1"/>
        <end position="65"/>
    </location>
</feature>
<evidence type="ECO:0000313" key="3">
    <source>
        <dbReference type="Proteomes" id="UP000001058"/>
    </source>
</evidence>
<feature type="region of interest" description="Disordered" evidence="1">
    <location>
        <begin position="97"/>
        <end position="118"/>
    </location>
</feature>
<evidence type="ECO:0000313" key="2">
    <source>
        <dbReference type="EMBL" id="EFJ45256.1"/>
    </source>
</evidence>
<dbReference type="RefSeq" id="XP_002953632.1">
    <property type="nucleotide sequence ID" value="XM_002953586.1"/>
</dbReference>
<feature type="compositionally biased region" description="Basic and acidic residues" evidence="1">
    <location>
        <begin position="109"/>
        <end position="118"/>
    </location>
</feature>
<dbReference type="EMBL" id="GL378358">
    <property type="protein sequence ID" value="EFJ45256.1"/>
    <property type="molecule type" value="Genomic_DNA"/>
</dbReference>
<dbReference type="Proteomes" id="UP000001058">
    <property type="component" value="Unassembled WGS sequence"/>
</dbReference>
<reference evidence="2 3" key="1">
    <citation type="journal article" date="2010" name="Science">
        <title>Genomic analysis of organismal complexity in the multicellular green alga Volvox carteri.</title>
        <authorList>
            <person name="Prochnik S.E."/>
            <person name="Umen J."/>
            <person name="Nedelcu A.M."/>
            <person name="Hallmann A."/>
            <person name="Miller S.M."/>
            <person name="Nishii I."/>
            <person name="Ferris P."/>
            <person name="Kuo A."/>
            <person name="Mitros T."/>
            <person name="Fritz-Laylin L.K."/>
            <person name="Hellsten U."/>
            <person name="Chapman J."/>
            <person name="Simakov O."/>
            <person name="Rensing S.A."/>
            <person name="Terry A."/>
            <person name="Pangilinan J."/>
            <person name="Kapitonov V."/>
            <person name="Jurka J."/>
            <person name="Salamov A."/>
            <person name="Shapiro H."/>
            <person name="Schmutz J."/>
            <person name="Grimwood J."/>
            <person name="Lindquist E."/>
            <person name="Lucas S."/>
            <person name="Grigoriev I.V."/>
            <person name="Schmitt R."/>
            <person name="Kirk D."/>
            <person name="Rokhsar D.S."/>
        </authorList>
    </citation>
    <scope>NUCLEOTIDE SEQUENCE [LARGE SCALE GENOMIC DNA]</scope>
    <source>
        <strain evidence="3">f. Nagariensis / Eve</strain>
    </source>
</reference>
<dbReference type="InParanoid" id="D8U4V7"/>
<feature type="compositionally biased region" description="Low complexity" evidence="1">
    <location>
        <begin position="47"/>
        <end position="65"/>
    </location>
</feature>
<sequence length="118" mass="11819">MDPIDVGGRGDMGPGQGQLQPGGGAAMMSAGQQGTGLGVAPGDSAYSTTTVSTGVDPTTGQPTTTYQTYTVGAVPTSSDDGLGAGYATYQTYTATTGFQDDLGPLDPGRFLRPDEFGE</sequence>
<evidence type="ECO:0000256" key="1">
    <source>
        <dbReference type="SAM" id="MobiDB-lite"/>
    </source>
</evidence>
<gene>
    <name evidence="2" type="ORF">VOLCADRAFT_94465</name>
</gene>
<proteinExistence type="predicted"/>